<feature type="modified residue" description="Phosphohistidine" evidence="16">
    <location>
        <position position="768"/>
    </location>
</feature>
<dbReference type="SMART" id="SM00388">
    <property type="entry name" value="HisKA"/>
    <property type="match status" value="1"/>
</dbReference>
<dbReference type="InterPro" id="IPR003594">
    <property type="entry name" value="HATPase_dom"/>
</dbReference>
<gene>
    <name evidence="22" type="ORF">GJ700_14885</name>
</gene>
<evidence type="ECO:0000256" key="9">
    <source>
        <dbReference type="ARBA" id="ARBA00022840"/>
    </source>
</evidence>
<protein>
    <recommendedName>
        <fullName evidence="15">Virulence sensor protein BvgS</fullName>
        <ecNumber evidence="3">2.7.13.3</ecNumber>
    </recommendedName>
</protein>
<dbReference type="PRINTS" id="PR00344">
    <property type="entry name" value="BCTRLSENSOR"/>
</dbReference>
<evidence type="ECO:0000259" key="21">
    <source>
        <dbReference type="PROSITE" id="PS50894"/>
    </source>
</evidence>
<evidence type="ECO:0000256" key="18">
    <source>
        <dbReference type="SAM" id="Phobius"/>
    </source>
</evidence>
<feature type="domain" description="HPt" evidence="21">
    <location>
        <begin position="729"/>
        <end position="822"/>
    </location>
</feature>
<dbReference type="InterPro" id="IPR005467">
    <property type="entry name" value="His_kinase_dom"/>
</dbReference>
<evidence type="ECO:0000256" key="10">
    <source>
        <dbReference type="ARBA" id="ARBA00022989"/>
    </source>
</evidence>
<dbReference type="Pfam" id="PF02518">
    <property type="entry name" value="HATPase_c"/>
    <property type="match status" value="1"/>
</dbReference>
<keyword evidence="12" id="KW-0843">Virulence</keyword>
<dbReference type="CDD" id="cd12915">
    <property type="entry name" value="PDC2_DGC_like"/>
    <property type="match status" value="1"/>
</dbReference>
<dbReference type="InterPro" id="IPR036641">
    <property type="entry name" value="HPT_dom_sf"/>
</dbReference>
<dbReference type="Gene3D" id="3.40.50.2300">
    <property type="match status" value="1"/>
</dbReference>
<dbReference type="InterPro" id="IPR008207">
    <property type="entry name" value="Sig_transdc_His_kin_Hpt_dom"/>
</dbReference>
<evidence type="ECO:0000256" key="4">
    <source>
        <dbReference type="ARBA" id="ARBA00022475"/>
    </source>
</evidence>
<dbReference type="InterPro" id="IPR011006">
    <property type="entry name" value="CheY-like_superfamily"/>
</dbReference>
<evidence type="ECO:0000256" key="12">
    <source>
        <dbReference type="ARBA" id="ARBA00023026"/>
    </source>
</evidence>
<keyword evidence="9" id="KW-0067">ATP-binding</keyword>
<dbReference type="FunFam" id="3.30.565.10:FF:000010">
    <property type="entry name" value="Sensor histidine kinase RcsC"/>
    <property type="match status" value="1"/>
</dbReference>
<dbReference type="Gene3D" id="3.30.450.20">
    <property type="entry name" value="PAS domain"/>
    <property type="match status" value="2"/>
</dbReference>
<evidence type="ECO:0000256" key="3">
    <source>
        <dbReference type="ARBA" id="ARBA00012438"/>
    </source>
</evidence>
<feature type="domain" description="Response regulatory" evidence="20">
    <location>
        <begin position="601"/>
        <end position="715"/>
    </location>
</feature>
<dbReference type="GO" id="GO:0005524">
    <property type="term" value="F:ATP binding"/>
    <property type="evidence" value="ECO:0007669"/>
    <property type="project" value="UniProtKB-KW"/>
</dbReference>
<dbReference type="AlphaFoldDB" id="A0A7X2LTH7"/>
<keyword evidence="10 18" id="KW-1133">Transmembrane helix</keyword>
<evidence type="ECO:0000256" key="17">
    <source>
        <dbReference type="PROSITE-ProRule" id="PRU00169"/>
    </source>
</evidence>
<comment type="subcellular location">
    <subcellularLocation>
        <location evidence="2">Cell membrane</location>
        <topology evidence="2">Multi-pass membrane protein</topology>
    </subcellularLocation>
</comment>
<dbReference type="EC" id="2.7.13.3" evidence="3"/>
<dbReference type="InterPro" id="IPR001789">
    <property type="entry name" value="Sig_transdc_resp-reg_receiver"/>
</dbReference>
<evidence type="ECO:0000259" key="19">
    <source>
        <dbReference type="PROSITE" id="PS50109"/>
    </source>
</evidence>
<evidence type="ECO:0000256" key="11">
    <source>
        <dbReference type="ARBA" id="ARBA00023012"/>
    </source>
</evidence>
<evidence type="ECO:0000256" key="2">
    <source>
        <dbReference type="ARBA" id="ARBA00004651"/>
    </source>
</evidence>
<feature type="transmembrane region" description="Helical" evidence="18">
    <location>
        <begin position="300"/>
        <end position="323"/>
    </location>
</feature>
<dbReference type="CDD" id="cd12914">
    <property type="entry name" value="PDC1_DGC_like"/>
    <property type="match status" value="1"/>
</dbReference>
<dbReference type="Pfam" id="PF01627">
    <property type="entry name" value="Hpt"/>
    <property type="match status" value="1"/>
</dbReference>
<dbReference type="PANTHER" id="PTHR45339">
    <property type="entry name" value="HYBRID SIGNAL TRANSDUCTION HISTIDINE KINASE J"/>
    <property type="match status" value="1"/>
</dbReference>
<evidence type="ECO:0000256" key="14">
    <source>
        <dbReference type="ARBA" id="ARBA00058004"/>
    </source>
</evidence>
<keyword evidence="23" id="KW-1185">Reference proteome</keyword>
<evidence type="ECO:0000313" key="22">
    <source>
        <dbReference type="EMBL" id="MRV72993.1"/>
    </source>
</evidence>
<evidence type="ECO:0000256" key="15">
    <source>
        <dbReference type="ARBA" id="ARBA00070152"/>
    </source>
</evidence>
<dbReference type="GO" id="GO:0005886">
    <property type="term" value="C:plasma membrane"/>
    <property type="evidence" value="ECO:0007669"/>
    <property type="project" value="UniProtKB-SubCell"/>
</dbReference>
<feature type="domain" description="Histidine kinase" evidence="19">
    <location>
        <begin position="353"/>
        <end position="571"/>
    </location>
</feature>
<proteinExistence type="predicted"/>
<dbReference type="Pfam" id="PF00512">
    <property type="entry name" value="HisKA"/>
    <property type="match status" value="1"/>
</dbReference>
<dbReference type="CDD" id="cd00082">
    <property type="entry name" value="HisKA"/>
    <property type="match status" value="1"/>
</dbReference>
<sequence>MRQFVRSSRLIVLLGSCLVAAMLGALGFALWASREQSIAEWQRHLSNLSLVIAEQTAQEVASGYLILGSIVESVQASGISTDRELREQMGTAAAFQRMGDMAEGLPQVDVITIVAANGDVVNFTRSHPAPPINLSDRDYFKAHLKDPKLGVFVSAPVRNKGNQAWTFYLSRRLTGPQGQFLGLALVGFSSSFLTDFYRKISLGDGASVTLYRRDFTLLARSPHDDALMGKVNRSGTSYRVIEQMRKTDGVLVTDAPRFSEGGNRVQRMGAVRLVGQYPLVVNITVTEDLFLAQWRSYAQVLTAVVMASAVAMVLAFAGLVRALRRREQDMEKMRALAGAAEAANRAKSEFLAMMSHEIRTPLTSIIGFAETLAPSGGGMPSAEAGEIIMRNGQHLLTIINDILDISKIEAGRLVLEEVRFSPLDVARGLLPAIEAEARNKGIAVRFDAVYPFPSHVVGDPTRWRQILFNLCGNAVKFTERGSVTLTLHYVREVGRLQCRVADTGIGMTAEQQAGLFQPFTQADSSVARRYGGTGLGLHLVQQLAVRMGGTARVHSAPGQGSVFEVDILAPPAPDAEWLAAMPAWTVPQAQLQEPVWQLAGTVLLAEDGPDNRRLISAWLAQMGLAVDTAPDGARAVELALAGHYDVVLMDIQMPNMDGVQATRLLRSTGYATPIVALTANVMAEDRERYRAAGCNECVAKPVDFAELGRLLAGLLAASAAAPAPLPYAQLEGYDDMRRQFEARLKAALAALAGMVAAHAHAEGREIAHMLKGSAGSFGYPRVTELAAELEQAFVAGDGARAAAVLAAIQQLDDVRRLLAQPA</sequence>
<dbReference type="SUPFAM" id="SSF47226">
    <property type="entry name" value="Histidine-containing phosphotransfer domain, HPT domain"/>
    <property type="match status" value="1"/>
</dbReference>
<dbReference type="PANTHER" id="PTHR45339:SF1">
    <property type="entry name" value="HYBRID SIGNAL TRANSDUCTION HISTIDINE KINASE J"/>
    <property type="match status" value="1"/>
</dbReference>
<keyword evidence="5 17" id="KW-0597">Phosphoprotein</keyword>
<dbReference type="CDD" id="cd17546">
    <property type="entry name" value="REC_hyHK_CKI1_RcsC-like"/>
    <property type="match status" value="1"/>
</dbReference>
<keyword evidence="7" id="KW-0732">Signal</keyword>
<dbReference type="InterPro" id="IPR036097">
    <property type="entry name" value="HisK_dim/P_sf"/>
</dbReference>
<keyword evidence="8" id="KW-0547">Nucleotide-binding</keyword>
<name>A0A7X2LTH7_9BURK</name>
<dbReference type="Proteomes" id="UP000446768">
    <property type="component" value="Unassembled WGS sequence"/>
</dbReference>
<dbReference type="SUPFAM" id="SSF52172">
    <property type="entry name" value="CheY-like"/>
    <property type="match status" value="1"/>
</dbReference>
<evidence type="ECO:0000256" key="5">
    <source>
        <dbReference type="ARBA" id="ARBA00022553"/>
    </source>
</evidence>
<dbReference type="InterPro" id="IPR036890">
    <property type="entry name" value="HATPase_C_sf"/>
</dbReference>
<dbReference type="SUPFAM" id="SSF47384">
    <property type="entry name" value="Homodimeric domain of signal transducing histidine kinase"/>
    <property type="match status" value="1"/>
</dbReference>
<dbReference type="PROSITE" id="PS50110">
    <property type="entry name" value="RESPONSE_REGULATORY"/>
    <property type="match status" value="1"/>
</dbReference>
<keyword evidence="6 18" id="KW-0812">Transmembrane</keyword>
<dbReference type="Pfam" id="PF00072">
    <property type="entry name" value="Response_reg"/>
    <property type="match status" value="1"/>
</dbReference>
<dbReference type="Gene3D" id="3.30.565.10">
    <property type="entry name" value="Histidine kinase-like ATPase, C-terminal domain"/>
    <property type="match status" value="1"/>
</dbReference>
<accession>A0A7X2LTH7</accession>
<comment type="catalytic activity">
    <reaction evidence="1">
        <text>ATP + protein L-histidine = ADP + protein N-phospho-L-histidine.</text>
        <dbReference type="EC" id="2.7.13.3"/>
    </reaction>
</comment>
<dbReference type="SUPFAM" id="SSF55874">
    <property type="entry name" value="ATPase domain of HSP90 chaperone/DNA topoisomerase II/histidine kinase"/>
    <property type="match status" value="1"/>
</dbReference>
<reference evidence="22 23" key="1">
    <citation type="submission" date="2019-11" db="EMBL/GenBank/DDBJ databases">
        <title>Novel species isolated from a subtropical stream in China.</title>
        <authorList>
            <person name="Lu H."/>
        </authorList>
    </citation>
    <scope>NUCLEOTIDE SEQUENCE [LARGE SCALE GENOMIC DNA]</scope>
    <source>
        <strain evidence="22 23">FT92W</strain>
    </source>
</reference>
<keyword evidence="11" id="KW-0902">Two-component regulatory system</keyword>
<dbReference type="CDD" id="cd16922">
    <property type="entry name" value="HATPase_EvgS-ArcB-TorS-like"/>
    <property type="match status" value="1"/>
</dbReference>
<dbReference type="Gene3D" id="1.10.287.130">
    <property type="match status" value="1"/>
</dbReference>
<evidence type="ECO:0000313" key="23">
    <source>
        <dbReference type="Proteomes" id="UP000446768"/>
    </source>
</evidence>
<keyword evidence="4" id="KW-1003">Cell membrane</keyword>
<keyword evidence="13 18" id="KW-0472">Membrane</keyword>
<dbReference type="PROSITE" id="PS50894">
    <property type="entry name" value="HPT"/>
    <property type="match status" value="1"/>
</dbReference>
<evidence type="ECO:0000256" key="13">
    <source>
        <dbReference type="ARBA" id="ARBA00023136"/>
    </source>
</evidence>
<dbReference type="GO" id="GO:0000155">
    <property type="term" value="F:phosphorelay sensor kinase activity"/>
    <property type="evidence" value="ECO:0007669"/>
    <property type="project" value="InterPro"/>
</dbReference>
<evidence type="ECO:0000256" key="6">
    <source>
        <dbReference type="ARBA" id="ARBA00022692"/>
    </source>
</evidence>
<dbReference type="PROSITE" id="PS50109">
    <property type="entry name" value="HIS_KIN"/>
    <property type="match status" value="1"/>
</dbReference>
<evidence type="ECO:0000256" key="1">
    <source>
        <dbReference type="ARBA" id="ARBA00000085"/>
    </source>
</evidence>
<comment type="caution">
    <text evidence="22">The sequence shown here is derived from an EMBL/GenBank/DDBJ whole genome shotgun (WGS) entry which is preliminary data.</text>
</comment>
<comment type="function">
    <text evidence="14">Member of the two-component regulatory system BvgS/BvgA. Phosphorylates BvgA via a four-step phosphorelay in response to environmental signals.</text>
</comment>
<evidence type="ECO:0000256" key="16">
    <source>
        <dbReference type="PROSITE-ProRule" id="PRU00110"/>
    </source>
</evidence>
<evidence type="ECO:0000256" key="8">
    <source>
        <dbReference type="ARBA" id="ARBA00022741"/>
    </source>
</evidence>
<dbReference type="InterPro" id="IPR004358">
    <property type="entry name" value="Sig_transdc_His_kin-like_C"/>
</dbReference>
<dbReference type="SMART" id="SM00448">
    <property type="entry name" value="REC"/>
    <property type="match status" value="1"/>
</dbReference>
<dbReference type="EMBL" id="WKJJ01000008">
    <property type="protein sequence ID" value="MRV72993.1"/>
    <property type="molecule type" value="Genomic_DNA"/>
</dbReference>
<dbReference type="Gene3D" id="1.20.120.160">
    <property type="entry name" value="HPT domain"/>
    <property type="match status" value="1"/>
</dbReference>
<dbReference type="SMART" id="SM00387">
    <property type="entry name" value="HATPase_c"/>
    <property type="match status" value="1"/>
</dbReference>
<evidence type="ECO:0000259" key="20">
    <source>
        <dbReference type="PROSITE" id="PS50110"/>
    </source>
</evidence>
<evidence type="ECO:0000256" key="7">
    <source>
        <dbReference type="ARBA" id="ARBA00022729"/>
    </source>
</evidence>
<feature type="modified residue" description="4-aspartylphosphate" evidence="17">
    <location>
        <position position="650"/>
    </location>
</feature>
<organism evidence="22 23">
    <name type="scientific">Pseudoduganella rivuli</name>
    <dbReference type="NCBI Taxonomy" id="2666085"/>
    <lineage>
        <taxon>Bacteria</taxon>
        <taxon>Pseudomonadati</taxon>
        <taxon>Pseudomonadota</taxon>
        <taxon>Betaproteobacteria</taxon>
        <taxon>Burkholderiales</taxon>
        <taxon>Oxalobacteraceae</taxon>
        <taxon>Telluria group</taxon>
        <taxon>Pseudoduganella</taxon>
    </lineage>
</organism>
<dbReference type="InterPro" id="IPR003661">
    <property type="entry name" value="HisK_dim/P_dom"/>
</dbReference>